<proteinExistence type="predicted"/>
<gene>
    <name evidence="2" type="ORF">GCM10010412_082470</name>
</gene>
<feature type="region of interest" description="Disordered" evidence="1">
    <location>
        <begin position="95"/>
        <end position="114"/>
    </location>
</feature>
<keyword evidence="3" id="KW-1185">Reference proteome</keyword>
<evidence type="ECO:0000313" key="2">
    <source>
        <dbReference type="EMBL" id="GAA2691901.1"/>
    </source>
</evidence>
<reference evidence="2 3" key="1">
    <citation type="journal article" date="2019" name="Int. J. Syst. Evol. Microbiol.">
        <title>The Global Catalogue of Microorganisms (GCM) 10K type strain sequencing project: providing services to taxonomists for standard genome sequencing and annotation.</title>
        <authorList>
            <consortium name="The Broad Institute Genomics Platform"/>
            <consortium name="The Broad Institute Genome Sequencing Center for Infectious Disease"/>
            <person name="Wu L."/>
            <person name="Ma J."/>
        </authorList>
    </citation>
    <scope>NUCLEOTIDE SEQUENCE [LARGE SCALE GENOMIC DNA]</scope>
    <source>
        <strain evidence="2 3">JCM 6835</strain>
    </source>
</reference>
<evidence type="ECO:0000256" key="1">
    <source>
        <dbReference type="SAM" id="MobiDB-lite"/>
    </source>
</evidence>
<protein>
    <submittedName>
        <fullName evidence="2">Uncharacterized protein</fullName>
    </submittedName>
</protein>
<comment type="caution">
    <text evidence="2">The sequence shown here is derived from an EMBL/GenBank/DDBJ whole genome shotgun (WGS) entry which is preliminary data.</text>
</comment>
<name>A0ABN3T5H2_9ACTN</name>
<evidence type="ECO:0000313" key="3">
    <source>
        <dbReference type="Proteomes" id="UP001501666"/>
    </source>
</evidence>
<dbReference type="Proteomes" id="UP001501666">
    <property type="component" value="Unassembled WGS sequence"/>
</dbReference>
<sequence>MHEYPCIYLGKRAADHPDWTQASRSVFVRAHARHPGAERAHRSPTDQKDPRSMLFDFRKRRRADAATPAELANWRHSDQELADWHALLSTPDTFTPEAGLASARRHPYSTASAR</sequence>
<feature type="region of interest" description="Disordered" evidence="1">
    <location>
        <begin position="32"/>
        <end position="53"/>
    </location>
</feature>
<organism evidence="2 3">
    <name type="scientific">Nonomuraea recticatena</name>
    <dbReference type="NCBI Taxonomy" id="46178"/>
    <lineage>
        <taxon>Bacteria</taxon>
        <taxon>Bacillati</taxon>
        <taxon>Actinomycetota</taxon>
        <taxon>Actinomycetes</taxon>
        <taxon>Streptosporangiales</taxon>
        <taxon>Streptosporangiaceae</taxon>
        <taxon>Nonomuraea</taxon>
    </lineage>
</organism>
<feature type="compositionally biased region" description="Basic and acidic residues" evidence="1">
    <location>
        <begin position="35"/>
        <end position="51"/>
    </location>
</feature>
<accession>A0ABN3T5H2</accession>
<dbReference type="EMBL" id="BAAATE010000034">
    <property type="protein sequence ID" value="GAA2691901.1"/>
    <property type="molecule type" value="Genomic_DNA"/>
</dbReference>